<protein>
    <submittedName>
        <fullName evidence="1">Uncharacterized protein</fullName>
    </submittedName>
</protein>
<comment type="caution">
    <text evidence="1">The sequence shown here is derived from an EMBL/GenBank/DDBJ whole genome shotgun (WGS) entry which is preliminary data.</text>
</comment>
<organism evidence="1 2">
    <name type="scientific">Methylobacterium haplocladii</name>
    <dbReference type="NCBI Taxonomy" id="1176176"/>
    <lineage>
        <taxon>Bacteria</taxon>
        <taxon>Pseudomonadati</taxon>
        <taxon>Pseudomonadota</taxon>
        <taxon>Alphaproteobacteria</taxon>
        <taxon>Hyphomicrobiales</taxon>
        <taxon>Methylobacteriaceae</taxon>
        <taxon>Methylobacterium</taxon>
    </lineage>
</organism>
<dbReference type="AlphaFoldDB" id="A0A512IQI5"/>
<keyword evidence="2" id="KW-1185">Reference proteome</keyword>
<evidence type="ECO:0000313" key="1">
    <source>
        <dbReference type="EMBL" id="GEO99935.1"/>
    </source>
</evidence>
<dbReference type="EMBL" id="BJZT01000025">
    <property type="protein sequence ID" value="GEO99935.1"/>
    <property type="molecule type" value="Genomic_DNA"/>
</dbReference>
<name>A0A512IQI5_9HYPH</name>
<evidence type="ECO:0000313" key="2">
    <source>
        <dbReference type="Proteomes" id="UP000321258"/>
    </source>
</evidence>
<sequence length="363" mass="39639">MPPDTGQLAVLTGNALKGHSRYDNPALGKTLRTLLNRLEEIGVLAWTMSITRGEASSIAPSATFTERVQAAGISLEDIGRLPGEEVILLSRKFELRGNVEDGKREAVEYTDTPATMAMREVMRDLNTFLAGADITFVDDGGDPVDTHQRTLRRHFTLRRDDAGERFDRCGRLFGGFWQYLKRDRRGGIRINGEKVAVLDYASMFPRLAYASVGAVPPEGDLYAIPGLEEYRRGVKLAVNCLLFDDHTNRKSWPADLTLASGTAEGAALPEGWTVARTRRAVLDRHPALAPCFGTGLGYSLMHTESMILVEVLNRLKAQGIVALGLHDGLLVPHAKAEAARTAMEEVGRKVTSMSLPVTVATLG</sequence>
<proteinExistence type="predicted"/>
<accession>A0A512IQI5</accession>
<dbReference type="Proteomes" id="UP000321258">
    <property type="component" value="Unassembled WGS sequence"/>
</dbReference>
<reference evidence="1 2" key="1">
    <citation type="submission" date="2019-07" db="EMBL/GenBank/DDBJ databases">
        <title>Whole genome shotgun sequence of Methylobacterium haplocladii NBRC 107714.</title>
        <authorList>
            <person name="Hosoyama A."/>
            <person name="Uohara A."/>
            <person name="Ohji S."/>
            <person name="Ichikawa N."/>
        </authorList>
    </citation>
    <scope>NUCLEOTIDE SEQUENCE [LARGE SCALE GENOMIC DNA]</scope>
    <source>
        <strain evidence="1 2">NBRC 107714</strain>
    </source>
</reference>
<gene>
    <name evidence="1" type="ORF">MHA02_23230</name>
</gene>